<dbReference type="EMBL" id="BGZK01000497">
    <property type="protein sequence ID" value="GBP47184.1"/>
    <property type="molecule type" value="Genomic_DNA"/>
</dbReference>
<gene>
    <name evidence="2" type="ORF">EVAR_38296_1</name>
</gene>
<dbReference type="AlphaFoldDB" id="A0A4C1WAM1"/>
<reference evidence="2 3" key="1">
    <citation type="journal article" date="2019" name="Commun. Biol.">
        <title>The bagworm genome reveals a unique fibroin gene that provides high tensile strength.</title>
        <authorList>
            <person name="Kono N."/>
            <person name="Nakamura H."/>
            <person name="Ohtoshi R."/>
            <person name="Tomita M."/>
            <person name="Numata K."/>
            <person name="Arakawa K."/>
        </authorList>
    </citation>
    <scope>NUCLEOTIDE SEQUENCE [LARGE SCALE GENOMIC DNA]</scope>
</reference>
<sequence length="148" mass="16355">MQSGCGPRDTGPLINYVGARRPPAPPGPRPAMIKCRNSNYTVFGRDRRDRGRLSPPNAIYSNAKDMRHADIQWHRISKQINGSHQTYPSCMGRLILGPRVAAIMNTCQAARVGERRAKSKANICPSLSSNCLKLRLTVRPGLAPMEYA</sequence>
<dbReference type="Proteomes" id="UP000299102">
    <property type="component" value="Unassembled WGS sequence"/>
</dbReference>
<evidence type="ECO:0000313" key="2">
    <source>
        <dbReference type="EMBL" id="GBP47184.1"/>
    </source>
</evidence>
<evidence type="ECO:0000256" key="1">
    <source>
        <dbReference type="SAM" id="MobiDB-lite"/>
    </source>
</evidence>
<organism evidence="2 3">
    <name type="scientific">Eumeta variegata</name>
    <name type="common">Bagworm moth</name>
    <name type="synonym">Eumeta japonica</name>
    <dbReference type="NCBI Taxonomy" id="151549"/>
    <lineage>
        <taxon>Eukaryota</taxon>
        <taxon>Metazoa</taxon>
        <taxon>Ecdysozoa</taxon>
        <taxon>Arthropoda</taxon>
        <taxon>Hexapoda</taxon>
        <taxon>Insecta</taxon>
        <taxon>Pterygota</taxon>
        <taxon>Neoptera</taxon>
        <taxon>Endopterygota</taxon>
        <taxon>Lepidoptera</taxon>
        <taxon>Glossata</taxon>
        <taxon>Ditrysia</taxon>
        <taxon>Tineoidea</taxon>
        <taxon>Psychidae</taxon>
        <taxon>Oiketicinae</taxon>
        <taxon>Eumeta</taxon>
    </lineage>
</organism>
<protein>
    <submittedName>
        <fullName evidence="2">Uncharacterized protein</fullName>
    </submittedName>
</protein>
<feature type="region of interest" description="Disordered" evidence="1">
    <location>
        <begin position="1"/>
        <end position="28"/>
    </location>
</feature>
<comment type="caution">
    <text evidence="2">The sequence shown here is derived from an EMBL/GenBank/DDBJ whole genome shotgun (WGS) entry which is preliminary data.</text>
</comment>
<name>A0A4C1WAM1_EUMVA</name>
<keyword evidence="3" id="KW-1185">Reference proteome</keyword>
<evidence type="ECO:0000313" key="3">
    <source>
        <dbReference type="Proteomes" id="UP000299102"/>
    </source>
</evidence>
<proteinExistence type="predicted"/>
<accession>A0A4C1WAM1</accession>